<dbReference type="AlphaFoldDB" id="A0A6J4QQ24"/>
<proteinExistence type="predicted"/>
<accession>A0A6J4QQ24</accession>
<sequence>WLSKTTWSPRWWWPLRRPRRSFRRGCVGCCGAVRSTGWRGCSGPGTRSLRRPRPSARAPSRPPPRPRARSRTWPGRQGRPRRAPRPREATKTNPG</sequence>
<dbReference type="EMBL" id="CADCVH010000020">
    <property type="protein sequence ID" value="CAA9448553.1"/>
    <property type="molecule type" value="Genomic_DNA"/>
</dbReference>
<protein>
    <submittedName>
        <fullName evidence="2">Uncharacterized protein</fullName>
    </submittedName>
</protein>
<gene>
    <name evidence="2" type="ORF">AVDCRST_MAG02-655</name>
</gene>
<organism evidence="2">
    <name type="scientific">uncultured Rubrobacteraceae bacterium</name>
    <dbReference type="NCBI Taxonomy" id="349277"/>
    <lineage>
        <taxon>Bacteria</taxon>
        <taxon>Bacillati</taxon>
        <taxon>Actinomycetota</taxon>
        <taxon>Rubrobacteria</taxon>
        <taxon>Rubrobacterales</taxon>
        <taxon>Rubrobacteraceae</taxon>
        <taxon>environmental samples</taxon>
    </lineage>
</organism>
<evidence type="ECO:0000313" key="2">
    <source>
        <dbReference type="EMBL" id="CAA9448553.1"/>
    </source>
</evidence>
<name>A0A6J4QQ24_9ACTN</name>
<evidence type="ECO:0000256" key="1">
    <source>
        <dbReference type="SAM" id="MobiDB-lite"/>
    </source>
</evidence>
<feature type="non-terminal residue" evidence="2">
    <location>
        <position position="1"/>
    </location>
</feature>
<feature type="compositionally biased region" description="Basic and acidic residues" evidence="1">
    <location>
        <begin position="85"/>
        <end position="95"/>
    </location>
</feature>
<reference evidence="2" key="1">
    <citation type="submission" date="2020-02" db="EMBL/GenBank/DDBJ databases">
        <authorList>
            <person name="Meier V. D."/>
        </authorList>
    </citation>
    <scope>NUCLEOTIDE SEQUENCE</scope>
    <source>
        <strain evidence="2">AVDCRST_MAG02</strain>
    </source>
</reference>
<feature type="non-terminal residue" evidence="2">
    <location>
        <position position="95"/>
    </location>
</feature>
<feature type="region of interest" description="Disordered" evidence="1">
    <location>
        <begin position="37"/>
        <end position="95"/>
    </location>
</feature>